<proteinExistence type="predicted"/>
<protein>
    <recommendedName>
        <fullName evidence="1">Mos1 transposase HTH domain-containing protein</fullName>
    </recommendedName>
</protein>
<evidence type="ECO:0000313" key="3">
    <source>
        <dbReference type="Proteomes" id="UP001162162"/>
    </source>
</evidence>
<dbReference type="Proteomes" id="UP001162162">
    <property type="component" value="Unassembled WGS sequence"/>
</dbReference>
<evidence type="ECO:0000259" key="1">
    <source>
        <dbReference type="Pfam" id="PF17906"/>
    </source>
</evidence>
<gene>
    <name evidence="2" type="ORF">NQ318_011737</name>
</gene>
<dbReference type="InterPro" id="IPR052709">
    <property type="entry name" value="Transposase-MT_Hybrid"/>
</dbReference>
<accession>A0AAV8XMD9</accession>
<comment type="caution">
    <text evidence="2">The sequence shown here is derived from an EMBL/GenBank/DDBJ whole genome shotgun (WGS) entry which is preliminary data.</text>
</comment>
<dbReference type="EMBL" id="JAPWTK010000473">
    <property type="protein sequence ID" value="KAJ8939690.1"/>
    <property type="molecule type" value="Genomic_DNA"/>
</dbReference>
<organism evidence="2 3">
    <name type="scientific">Aromia moschata</name>
    <dbReference type="NCBI Taxonomy" id="1265417"/>
    <lineage>
        <taxon>Eukaryota</taxon>
        <taxon>Metazoa</taxon>
        <taxon>Ecdysozoa</taxon>
        <taxon>Arthropoda</taxon>
        <taxon>Hexapoda</taxon>
        <taxon>Insecta</taxon>
        <taxon>Pterygota</taxon>
        <taxon>Neoptera</taxon>
        <taxon>Endopterygota</taxon>
        <taxon>Coleoptera</taxon>
        <taxon>Polyphaga</taxon>
        <taxon>Cucujiformia</taxon>
        <taxon>Chrysomeloidea</taxon>
        <taxon>Cerambycidae</taxon>
        <taxon>Cerambycinae</taxon>
        <taxon>Callichromatini</taxon>
        <taxon>Aromia</taxon>
    </lineage>
</organism>
<reference evidence="2" key="1">
    <citation type="journal article" date="2023" name="Insect Mol. Biol.">
        <title>Genome sequencing provides insights into the evolution of gene families encoding plant cell wall-degrading enzymes in longhorned beetles.</title>
        <authorList>
            <person name="Shin N.R."/>
            <person name="Okamura Y."/>
            <person name="Kirsch R."/>
            <person name="Pauchet Y."/>
        </authorList>
    </citation>
    <scope>NUCLEOTIDE SEQUENCE</scope>
    <source>
        <strain evidence="2">AMC_N1</strain>
    </source>
</reference>
<sequence length="161" mass="18227">MCVTPEDIGFDLQKFCFRLGHSAADTFAKLQHAYGNSVFSRTRFFWFKAFSEGRESIKDEPRSGSKGYPLQDCLFTQVQRKVPPTQRGLSQEFSSTQKLFGGGQGKRVIGRKRGFEGDGRLGVCQKEFMHPQESFLSYPTHQDLLTTPQRSLFSGVEEKNG</sequence>
<evidence type="ECO:0000313" key="2">
    <source>
        <dbReference type="EMBL" id="KAJ8939690.1"/>
    </source>
</evidence>
<feature type="domain" description="Mos1 transposase HTH" evidence="1">
    <location>
        <begin position="15"/>
        <end position="53"/>
    </location>
</feature>
<keyword evidence="3" id="KW-1185">Reference proteome</keyword>
<dbReference type="Pfam" id="PF17906">
    <property type="entry name" value="HTH_48"/>
    <property type="match status" value="1"/>
</dbReference>
<name>A0AAV8XMD9_9CUCU</name>
<dbReference type="Gene3D" id="1.10.10.1450">
    <property type="match status" value="1"/>
</dbReference>
<dbReference type="InterPro" id="IPR041426">
    <property type="entry name" value="Mos1_HTH"/>
</dbReference>
<dbReference type="PANTHER" id="PTHR46060">
    <property type="entry name" value="MARINER MOS1 TRANSPOSASE-LIKE PROTEIN"/>
    <property type="match status" value="1"/>
</dbReference>
<dbReference type="PANTHER" id="PTHR46060:SF1">
    <property type="entry name" value="MARINER MOS1 TRANSPOSASE-LIKE PROTEIN"/>
    <property type="match status" value="1"/>
</dbReference>
<dbReference type="AlphaFoldDB" id="A0AAV8XMD9"/>